<evidence type="ECO:0000256" key="3">
    <source>
        <dbReference type="ARBA" id="ARBA00023002"/>
    </source>
</evidence>
<dbReference type="eggNOG" id="COG0247">
    <property type="taxonomic scope" value="Bacteria"/>
</dbReference>
<dbReference type="AlphaFoldDB" id="A4J5E9"/>
<keyword evidence="6" id="KW-0812">Transmembrane</keyword>
<dbReference type="Pfam" id="PF13183">
    <property type="entry name" value="Fer4_8"/>
    <property type="match status" value="1"/>
</dbReference>
<evidence type="ECO:0000313" key="8">
    <source>
        <dbReference type="EMBL" id="ABO50302.1"/>
    </source>
</evidence>
<evidence type="ECO:0000313" key="9">
    <source>
        <dbReference type="Proteomes" id="UP000001556"/>
    </source>
</evidence>
<evidence type="ECO:0000256" key="1">
    <source>
        <dbReference type="ARBA" id="ARBA00022485"/>
    </source>
</evidence>
<keyword evidence="9" id="KW-1185">Reference proteome</keyword>
<dbReference type="Gene3D" id="1.10.1060.10">
    <property type="entry name" value="Alpha-helical ferredoxin"/>
    <property type="match status" value="1"/>
</dbReference>
<feature type="transmembrane region" description="Helical" evidence="6">
    <location>
        <begin position="68"/>
        <end position="93"/>
    </location>
</feature>
<dbReference type="Pfam" id="PF02754">
    <property type="entry name" value="CCG"/>
    <property type="match status" value="2"/>
</dbReference>
<dbReference type="EMBL" id="CP000612">
    <property type="protein sequence ID" value="ABO50302.1"/>
    <property type="molecule type" value="Genomic_DNA"/>
</dbReference>
<dbReference type="STRING" id="349161.Dred_1777"/>
<dbReference type="GO" id="GO:0016491">
    <property type="term" value="F:oxidoreductase activity"/>
    <property type="evidence" value="ECO:0007669"/>
    <property type="project" value="UniProtKB-KW"/>
</dbReference>
<dbReference type="PROSITE" id="PS51379">
    <property type="entry name" value="4FE4S_FER_2"/>
    <property type="match status" value="1"/>
</dbReference>
<dbReference type="SUPFAM" id="SSF103501">
    <property type="entry name" value="Respiratory nitrate reductase 1 gamma chain"/>
    <property type="match status" value="1"/>
</dbReference>
<dbReference type="InterPro" id="IPR051460">
    <property type="entry name" value="HdrC_iron-sulfur_subunit"/>
</dbReference>
<dbReference type="PANTHER" id="PTHR43255">
    <property type="entry name" value="IRON-SULFUR-BINDING OXIDOREDUCTASE FADF-RELATED-RELATED"/>
    <property type="match status" value="1"/>
</dbReference>
<dbReference type="PANTHER" id="PTHR43255:SF1">
    <property type="entry name" value="IRON-SULFUR-BINDING OXIDOREDUCTASE FADF-RELATED"/>
    <property type="match status" value="1"/>
</dbReference>
<feature type="transmembrane region" description="Helical" evidence="6">
    <location>
        <begin position="105"/>
        <end position="127"/>
    </location>
</feature>
<feature type="transmembrane region" description="Helical" evidence="6">
    <location>
        <begin position="149"/>
        <end position="170"/>
    </location>
</feature>
<evidence type="ECO:0000256" key="2">
    <source>
        <dbReference type="ARBA" id="ARBA00022723"/>
    </source>
</evidence>
<reference evidence="8 9" key="1">
    <citation type="submission" date="2007-03" db="EMBL/GenBank/DDBJ databases">
        <title>Complete sequence of Desulfotomaculum reducens MI-1.</title>
        <authorList>
            <consortium name="US DOE Joint Genome Institute"/>
            <person name="Copeland A."/>
            <person name="Lucas S."/>
            <person name="Lapidus A."/>
            <person name="Barry K."/>
            <person name="Detter J.C."/>
            <person name="Glavina del Rio T."/>
            <person name="Hammon N."/>
            <person name="Israni S."/>
            <person name="Dalin E."/>
            <person name="Tice H."/>
            <person name="Pitluck S."/>
            <person name="Sims D."/>
            <person name="Brettin T."/>
            <person name="Bruce D."/>
            <person name="Han C."/>
            <person name="Tapia R."/>
            <person name="Schmutz J."/>
            <person name="Larimer F."/>
            <person name="Land M."/>
            <person name="Hauser L."/>
            <person name="Kyrpides N."/>
            <person name="Kim E."/>
            <person name="Tebo B.M."/>
            <person name="Richardson P."/>
        </authorList>
    </citation>
    <scope>NUCLEOTIDE SEQUENCE [LARGE SCALE GENOMIC DNA]</scope>
    <source>
        <strain evidence="8 9">MI-1</strain>
    </source>
</reference>
<dbReference type="Gene3D" id="1.20.950.20">
    <property type="entry name" value="Transmembrane di-heme cytochromes, Chain C"/>
    <property type="match status" value="1"/>
</dbReference>
<keyword evidence="6" id="KW-0472">Membrane</keyword>
<dbReference type="OrthoDB" id="9794954at2"/>
<dbReference type="GO" id="GO:0051539">
    <property type="term" value="F:4 iron, 4 sulfur cluster binding"/>
    <property type="evidence" value="ECO:0007669"/>
    <property type="project" value="UniProtKB-KW"/>
</dbReference>
<evidence type="ECO:0000256" key="6">
    <source>
        <dbReference type="SAM" id="Phobius"/>
    </source>
</evidence>
<keyword evidence="2" id="KW-0479">Metal-binding</keyword>
<dbReference type="Proteomes" id="UP000001556">
    <property type="component" value="Chromosome"/>
</dbReference>
<evidence type="ECO:0000256" key="5">
    <source>
        <dbReference type="ARBA" id="ARBA00023014"/>
    </source>
</evidence>
<dbReference type="RefSeq" id="WP_011878115.1">
    <property type="nucleotide sequence ID" value="NC_009253.1"/>
</dbReference>
<dbReference type="KEGG" id="drm:Dred_1777"/>
<dbReference type="InterPro" id="IPR017896">
    <property type="entry name" value="4Fe4S_Fe-S-bd"/>
</dbReference>
<feature type="domain" description="4Fe-4S ferredoxin-type" evidence="7">
    <location>
        <begin position="273"/>
        <end position="304"/>
    </location>
</feature>
<protein>
    <recommendedName>
        <fullName evidence="7">4Fe-4S ferredoxin-type domain-containing protein</fullName>
    </recommendedName>
</protein>
<keyword evidence="4" id="KW-0408">Iron</keyword>
<dbReference type="InterPro" id="IPR036197">
    <property type="entry name" value="NarG-like_sf"/>
</dbReference>
<dbReference type="HOGENOM" id="CLU_005304_1_0_9"/>
<proteinExistence type="predicted"/>
<dbReference type="SUPFAM" id="SSF46548">
    <property type="entry name" value="alpha-helical ferredoxin"/>
    <property type="match status" value="1"/>
</dbReference>
<sequence length="678" mass="75810">MSPIRFILFIALIAFGLFNMVKGIQERLNATYLGKKDDRMDNIGERLKGLLIYALGQRKVVQEADGGIMHIMIFFGSSLFGLRILEFILSSLIPGIFIPFISDNAIFYLLTDILGLIAIVGILYSGWRRWVQKVERLEPEAFGTPAENLILAMVSGLTLMIASVFVASGFKAALTQDPASSVAPITGFFANSFNGLPKGDLEIGFEVFFWVHVVFLSGFMVFFRYSPHVHPVFAPLNIFFRTLKPRGGMIEPINFEDESIEQYGVAKLEDFNWKQIMDAYACAECGRCQANCPAYLSGKHLSPKHLIHKLRLHVDEKAKMLGSALGNHSSGLAAEETAASSEALEQNLVPDIFSAEEIWDCTNCASCMEQCPVLNEHVPKINQMRQNLVLMESDFPAEAQLAFTNMERNYNPWGVGWNSRGEWAKDLDIKLLSDDSNVDVVYFTGCAGAFDDRSQKVATAFVKIMKAAGVNFGILGPEEKCCGDSARRLGNEYLAQELINSNIETLNNYGVKKIVTTCPHCLTVLKDEYPQFGGNYEVLHHTQFINQLIQAGKLKFKQADSMKKITYHDSCFLGRYQDEYEAPRQIINRLPGINLVEMTRNKTKGFCCGAGGGRMWLEEHGTRINVMRTEQALETNAEIIATNCPFCLTMIEDGVKDKEATEKVKAFDLAELVERNLQ</sequence>
<dbReference type="InterPro" id="IPR017900">
    <property type="entry name" value="4Fe4S_Fe_S_CS"/>
</dbReference>
<keyword evidence="6" id="KW-1133">Transmembrane helix</keyword>
<dbReference type="PROSITE" id="PS00198">
    <property type="entry name" value="4FE4S_FER_1"/>
    <property type="match status" value="1"/>
</dbReference>
<keyword evidence="5" id="KW-0411">Iron-sulfur</keyword>
<accession>A4J5E9</accession>
<organism evidence="8 9">
    <name type="scientific">Desulforamulus reducens (strain ATCC BAA-1160 / DSM 100696 / MI-1)</name>
    <name type="common">Desulfotomaculum reducens</name>
    <dbReference type="NCBI Taxonomy" id="349161"/>
    <lineage>
        <taxon>Bacteria</taxon>
        <taxon>Bacillati</taxon>
        <taxon>Bacillota</taxon>
        <taxon>Clostridia</taxon>
        <taxon>Eubacteriales</taxon>
        <taxon>Peptococcaceae</taxon>
        <taxon>Desulforamulus</taxon>
    </lineage>
</organism>
<keyword evidence="3" id="KW-0560">Oxidoreductase</keyword>
<dbReference type="InterPro" id="IPR009051">
    <property type="entry name" value="Helical_ferredxn"/>
</dbReference>
<evidence type="ECO:0000256" key="4">
    <source>
        <dbReference type="ARBA" id="ARBA00023004"/>
    </source>
</evidence>
<gene>
    <name evidence="8" type="ordered locus">Dred_1777</name>
</gene>
<evidence type="ECO:0000259" key="7">
    <source>
        <dbReference type="PROSITE" id="PS51379"/>
    </source>
</evidence>
<keyword evidence="1" id="KW-0004">4Fe-4S</keyword>
<name>A4J5E9_DESRM</name>
<dbReference type="GO" id="GO:0046872">
    <property type="term" value="F:metal ion binding"/>
    <property type="evidence" value="ECO:0007669"/>
    <property type="project" value="UniProtKB-KW"/>
</dbReference>
<dbReference type="InterPro" id="IPR004017">
    <property type="entry name" value="Cys_rich_dom"/>
</dbReference>
<dbReference type="GO" id="GO:0005886">
    <property type="term" value="C:plasma membrane"/>
    <property type="evidence" value="ECO:0007669"/>
    <property type="project" value="TreeGrafter"/>
</dbReference>